<dbReference type="EMBL" id="JAWZYT010000114">
    <property type="protein sequence ID" value="KAK4327892.1"/>
    <property type="molecule type" value="Genomic_DNA"/>
</dbReference>
<dbReference type="PROSITE" id="PS50208">
    <property type="entry name" value="CASPASE_P20"/>
    <property type="match status" value="1"/>
</dbReference>
<dbReference type="Gene3D" id="3.40.50.1460">
    <property type="match status" value="1"/>
</dbReference>
<dbReference type="GO" id="GO:0006508">
    <property type="term" value="P:proteolysis"/>
    <property type="evidence" value="ECO:0007669"/>
    <property type="project" value="UniProtKB-KW"/>
</dbReference>
<evidence type="ECO:0000256" key="4">
    <source>
        <dbReference type="ARBA" id="ARBA00022801"/>
    </source>
</evidence>
<name>A0AAE1QM98_9EUCA</name>
<dbReference type="InterPro" id="IPR011600">
    <property type="entry name" value="Pept_C14_caspase"/>
</dbReference>
<evidence type="ECO:0000256" key="5">
    <source>
        <dbReference type="RuleBase" id="RU003971"/>
    </source>
</evidence>
<dbReference type="InterPro" id="IPR015917">
    <property type="entry name" value="Pept_C14A"/>
</dbReference>
<dbReference type="SUPFAM" id="SSF52129">
    <property type="entry name" value="Caspase-like"/>
    <property type="match status" value="1"/>
</dbReference>
<comment type="caution">
    <text evidence="9">The sequence shown here is derived from an EMBL/GenBank/DDBJ whole genome shotgun (WGS) entry which is preliminary data.</text>
</comment>
<dbReference type="GO" id="GO:0004197">
    <property type="term" value="F:cysteine-type endopeptidase activity"/>
    <property type="evidence" value="ECO:0007669"/>
    <property type="project" value="InterPro"/>
</dbReference>
<gene>
    <name evidence="9" type="ORF">Pmani_001642</name>
</gene>
<sequence length="568" mass="65981">MGWRQNLRRFRDLFSTKENRRRRRESEANSTTQKEEKKTEYSTMKQSLNPEKITMVRTHDEVDPEGEQMGHPNHYSLDTDPDEEVFQRQASLPTRSRKPTIRMRTITSQMSASGHRASTRSLPVKTQHCSASDTEIVNQINNDSSLQASPIVSVFGSMSLLKEPPDVPSSPPAVGKISRLIFHSDSHDDRDKHPRQRCRSRANSKSLIKVKYTKVYGEQDGAYRNDSVPRGLIFMCNFSKFKDDKHSERIGSEKDYENLLDLFHQMGYGQRNRKEKFCCTGYITKDEFMNRLQAFSHEGKHKMSCSCIIIIMSHGSGPKTFLTSDNQEVDLMDVYSIFDNINCELLKGKPKIFILQFCRSQATNRHLENTYPNEIMWRKMMREEIAKYMQQHQQDAGLAFQNVQDEENPRSPVHLVIQEMSRKTSTTSFSSQTMELLQCPGPEMQQLETSYPFDVDGRHLQPQLPHEGLQRYSDMYSIFSTASGELSRRDKRKGSLLIQAICHVFAENAYHDDIETLVRKVSTYMRRTLQRDDPIHVPRQTCERTNNGLDKTFYFNPHENSYSRHKTI</sequence>
<accession>A0AAE1QM98</accession>
<dbReference type="PROSITE" id="PS50207">
    <property type="entry name" value="CASPASE_P10"/>
    <property type="match status" value="1"/>
</dbReference>
<evidence type="ECO:0000256" key="6">
    <source>
        <dbReference type="SAM" id="MobiDB-lite"/>
    </source>
</evidence>
<dbReference type="AlphaFoldDB" id="A0AAE1QM98"/>
<dbReference type="Proteomes" id="UP001292094">
    <property type="component" value="Unassembled WGS sequence"/>
</dbReference>
<evidence type="ECO:0000256" key="3">
    <source>
        <dbReference type="ARBA" id="ARBA00022703"/>
    </source>
</evidence>
<feature type="region of interest" description="Disordered" evidence="6">
    <location>
        <begin position="14"/>
        <end position="46"/>
    </location>
</feature>
<keyword evidence="10" id="KW-1185">Reference proteome</keyword>
<evidence type="ECO:0000259" key="7">
    <source>
        <dbReference type="PROSITE" id="PS50207"/>
    </source>
</evidence>
<keyword evidence="2" id="KW-0645">Protease</keyword>
<evidence type="ECO:0000256" key="1">
    <source>
        <dbReference type="ARBA" id="ARBA00010134"/>
    </source>
</evidence>
<dbReference type="SMART" id="SM00115">
    <property type="entry name" value="CASc"/>
    <property type="match status" value="1"/>
</dbReference>
<reference evidence="9" key="1">
    <citation type="submission" date="2023-11" db="EMBL/GenBank/DDBJ databases">
        <title>Genome assemblies of two species of porcelain crab, Petrolisthes cinctipes and Petrolisthes manimaculis (Anomura: Porcellanidae).</title>
        <authorList>
            <person name="Angst P."/>
        </authorList>
    </citation>
    <scope>NUCLEOTIDE SEQUENCE</scope>
    <source>
        <strain evidence="9">PB745_02</strain>
        <tissue evidence="9">Gill</tissue>
    </source>
</reference>
<keyword evidence="3" id="KW-0053">Apoptosis</keyword>
<dbReference type="InterPro" id="IPR002398">
    <property type="entry name" value="Pept_C14"/>
</dbReference>
<dbReference type="Pfam" id="PF00656">
    <property type="entry name" value="Peptidase_C14"/>
    <property type="match status" value="1"/>
</dbReference>
<comment type="similarity">
    <text evidence="1 5">Belongs to the peptidase C14A family.</text>
</comment>
<keyword evidence="4" id="KW-0378">Hydrolase</keyword>
<proteinExistence type="inferred from homology"/>
<organism evidence="9 10">
    <name type="scientific">Petrolisthes manimaculis</name>
    <dbReference type="NCBI Taxonomy" id="1843537"/>
    <lineage>
        <taxon>Eukaryota</taxon>
        <taxon>Metazoa</taxon>
        <taxon>Ecdysozoa</taxon>
        <taxon>Arthropoda</taxon>
        <taxon>Crustacea</taxon>
        <taxon>Multicrustacea</taxon>
        <taxon>Malacostraca</taxon>
        <taxon>Eumalacostraca</taxon>
        <taxon>Eucarida</taxon>
        <taxon>Decapoda</taxon>
        <taxon>Pleocyemata</taxon>
        <taxon>Anomura</taxon>
        <taxon>Galatheoidea</taxon>
        <taxon>Porcellanidae</taxon>
        <taxon>Petrolisthes</taxon>
    </lineage>
</organism>
<dbReference type="Gene3D" id="3.30.70.1470">
    <property type="entry name" value="Caspase-like"/>
    <property type="match status" value="1"/>
</dbReference>
<dbReference type="PANTHER" id="PTHR47901">
    <property type="entry name" value="CASPASE RECRUITMENT DOMAIN-CONTAINING PROTEIN 18"/>
    <property type="match status" value="1"/>
</dbReference>
<evidence type="ECO:0000256" key="2">
    <source>
        <dbReference type="ARBA" id="ARBA00022670"/>
    </source>
</evidence>
<evidence type="ECO:0000313" key="10">
    <source>
        <dbReference type="Proteomes" id="UP001292094"/>
    </source>
</evidence>
<feature type="domain" description="Caspase family p10" evidence="7">
    <location>
        <begin position="473"/>
        <end position="557"/>
    </location>
</feature>
<protein>
    <submittedName>
        <fullName evidence="9">Uncharacterized protein</fullName>
    </submittedName>
</protein>
<dbReference type="InterPro" id="IPR001309">
    <property type="entry name" value="Pept_C14_p20"/>
</dbReference>
<feature type="domain" description="Caspase family p20" evidence="8">
    <location>
        <begin position="229"/>
        <end position="362"/>
    </location>
</feature>
<dbReference type="InterPro" id="IPR029030">
    <property type="entry name" value="Caspase-like_dom_sf"/>
</dbReference>
<evidence type="ECO:0000313" key="9">
    <source>
        <dbReference type="EMBL" id="KAK4327892.1"/>
    </source>
</evidence>
<dbReference type="InterPro" id="IPR002138">
    <property type="entry name" value="Pept_C14_p10"/>
</dbReference>
<dbReference type="PANTHER" id="PTHR47901:SF8">
    <property type="entry name" value="CASPASE-3"/>
    <property type="match status" value="1"/>
</dbReference>
<evidence type="ECO:0000259" key="8">
    <source>
        <dbReference type="PROSITE" id="PS50208"/>
    </source>
</evidence>
<dbReference type="GO" id="GO:0006915">
    <property type="term" value="P:apoptotic process"/>
    <property type="evidence" value="ECO:0007669"/>
    <property type="project" value="UniProtKB-KW"/>
</dbReference>